<organism evidence="2 3">
    <name type="scientific">Candidatus Brennerbacteria bacterium CG_4_9_14_3_um_filter_43_9</name>
    <dbReference type="NCBI Taxonomy" id="1974522"/>
    <lineage>
        <taxon>Bacteria</taxon>
        <taxon>Candidatus Brenneribacteriota</taxon>
    </lineage>
</organism>
<proteinExistence type="predicted"/>
<gene>
    <name evidence="2" type="ORF">CO102_03200</name>
</gene>
<keyword evidence="1" id="KW-0472">Membrane</keyword>
<accession>A0A2M8C0S0</accession>
<reference evidence="3" key="1">
    <citation type="submission" date="2017-09" db="EMBL/GenBank/DDBJ databases">
        <title>Depth-based differentiation of microbial function through sediment-hosted aquifers and enrichment of novel symbionts in the deep terrestrial subsurface.</title>
        <authorList>
            <person name="Probst A.J."/>
            <person name="Ladd B."/>
            <person name="Jarett J.K."/>
            <person name="Geller-Mcgrath D.E."/>
            <person name="Sieber C.M.K."/>
            <person name="Emerson J.B."/>
            <person name="Anantharaman K."/>
            <person name="Thomas B.C."/>
            <person name="Malmstrom R."/>
            <person name="Stieglmeier M."/>
            <person name="Klingl A."/>
            <person name="Woyke T."/>
            <person name="Ryan C.M."/>
            <person name="Banfield J.F."/>
        </authorList>
    </citation>
    <scope>NUCLEOTIDE SEQUENCE [LARGE SCALE GENOMIC DNA]</scope>
</reference>
<dbReference type="EMBL" id="PFUA01000080">
    <property type="protein sequence ID" value="PJB49710.1"/>
    <property type="molecule type" value="Genomic_DNA"/>
</dbReference>
<sequence length="77" mass="8753">MSINIYWFGPYGNIFNRTYLIHNFLMGSIIGAVIMLVSSYISSWIKKRQNGKIIPYQGIVITLTLLVLVSLVIQFGL</sequence>
<protein>
    <submittedName>
        <fullName evidence="2">Uncharacterized protein</fullName>
    </submittedName>
</protein>
<evidence type="ECO:0000313" key="2">
    <source>
        <dbReference type="EMBL" id="PJB49710.1"/>
    </source>
</evidence>
<keyword evidence="1" id="KW-0812">Transmembrane</keyword>
<dbReference type="AlphaFoldDB" id="A0A2M8C0S0"/>
<comment type="caution">
    <text evidence="2">The sequence shown here is derived from an EMBL/GenBank/DDBJ whole genome shotgun (WGS) entry which is preliminary data.</text>
</comment>
<feature type="transmembrane region" description="Helical" evidence="1">
    <location>
        <begin position="53"/>
        <end position="75"/>
    </location>
</feature>
<dbReference type="Proteomes" id="UP000228770">
    <property type="component" value="Unassembled WGS sequence"/>
</dbReference>
<name>A0A2M8C0S0_9BACT</name>
<keyword evidence="1" id="KW-1133">Transmembrane helix</keyword>
<evidence type="ECO:0000313" key="3">
    <source>
        <dbReference type="Proteomes" id="UP000228770"/>
    </source>
</evidence>
<evidence type="ECO:0000256" key="1">
    <source>
        <dbReference type="SAM" id="Phobius"/>
    </source>
</evidence>
<feature type="transmembrane region" description="Helical" evidence="1">
    <location>
        <begin position="20"/>
        <end position="41"/>
    </location>
</feature>